<dbReference type="Gene3D" id="1.20.58.60">
    <property type="match status" value="1"/>
</dbReference>
<accession>A0A0B6ZNI3</accession>
<organism evidence="1">
    <name type="scientific">Arion vulgaris</name>
    <dbReference type="NCBI Taxonomy" id="1028688"/>
    <lineage>
        <taxon>Eukaryota</taxon>
        <taxon>Metazoa</taxon>
        <taxon>Spiralia</taxon>
        <taxon>Lophotrochozoa</taxon>
        <taxon>Mollusca</taxon>
        <taxon>Gastropoda</taxon>
        <taxon>Heterobranchia</taxon>
        <taxon>Euthyneura</taxon>
        <taxon>Panpulmonata</taxon>
        <taxon>Eupulmonata</taxon>
        <taxon>Stylommatophora</taxon>
        <taxon>Helicina</taxon>
        <taxon>Arionoidea</taxon>
        <taxon>Arionidae</taxon>
        <taxon>Arion</taxon>
    </lineage>
</organism>
<name>A0A0B6ZNI3_9EUPU</name>
<feature type="non-terminal residue" evidence="1">
    <location>
        <position position="72"/>
    </location>
</feature>
<reference evidence="1" key="1">
    <citation type="submission" date="2014-12" db="EMBL/GenBank/DDBJ databases">
        <title>Insight into the proteome of Arion vulgaris.</title>
        <authorList>
            <person name="Aradska J."/>
            <person name="Bulat T."/>
            <person name="Smidak R."/>
            <person name="Sarate P."/>
            <person name="Gangsoo J."/>
            <person name="Sialana F."/>
            <person name="Bilban M."/>
            <person name="Lubec G."/>
        </authorList>
    </citation>
    <scope>NUCLEOTIDE SEQUENCE</scope>
    <source>
        <tissue evidence="1">Skin</tissue>
    </source>
</reference>
<dbReference type="EMBL" id="HACG01022415">
    <property type="protein sequence ID" value="CEK69280.1"/>
    <property type="molecule type" value="Transcribed_RNA"/>
</dbReference>
<sequence>DMSYRLMAHNTLNSSKMEPTNRQLDKHKLLLKEIEDYHLTLGSVIHLGQQLIRSNPGQTRLATQVQAQMTNL</sequence>
<feature type="non-terminal residue" evidence="1">
    <location>
        <position position="1"/>
    </location>
</feature>
<protein>
    <submittedName>
        <fullName evidence="1">Uncharacterized protein</fullName>
    </submittedName>
</protein>
<evidence type="ECO:0000313" key="1">
    <source>
        <dbReference type="EMBL" id="CEK69280.1"/>
    </source>
</evidence>
<dbReference type="SUPFAM" id="SSF46966">
    <property type="entry name" value="Spectrin repeat"/>
    <property type="match status" value="1"/>
</dbReference>
<gene>
    <name evidence="1" type="primary">ORF69632</name>
</gene>
<dbReference type="AlphaFoldDB" id="A0A0B6ZNI3"/>
<proteinExistence type="predicted"/>